<reference evidence="1 2" key="1">
    <citation type="submission" date="2023-11" db="EMBL/GenBank/DDBJ databases">
        <title>Peredibacter starrii A3.12.</title>
        <authorList>
            <person name="Mitchell R.J."/>
        </authorList>
    </citation>
    <scope>NUCLEOTIDE SEQUENCE [LARGE SCALE GENOMIC DNA]</scope>
    <source>
        <strain evidence="1 2">A3.12</strain>
    </source>
</reference>
<dbReference type="Proteomes" id="UP001324634">
    <property type="component" value="Chromosome"/>
</dbReference>
<sequence length="122" mass="14710">MTDNEWIYSVVESFYDKAKTDILIGYHFRVIQDFDEHIPRIVTFWELQLLGKASRPIEKPFDIMKPHMPLGIKRGEIGRWLVLFRKTLDEQVALHPEKKPLREQWEKKLVDFEGKFLRFFGF</sequence>
<accession>A0AAX4HTW4</accession>
<dbReference type="AlphaFoldDB" id="A0AAX4HTW4"/>
<dbReference type="RefSeq" id="WP_321398611.1">
    <property type="nucleotide sequence ID" value="NZ_CP139487.1"/>
</dbReference>
<organism evidence="1 2">
    <name type="scientific">Peredibacter starrii</name>
    <dbReference type="NCBI Taxonomy" id="28202"/>
    <lineage>
        <taxon>Bacteria</taxon>
        <taxon>Pseudomonadati</taxon>
        <taxon>Bdellovibrionota</taxon>
        <taxon>Bacteriovoracia</taxon>
        <taxon>Bacteriovoracales</taxon>
        <taxon>Bacteriovoracaceae</taxon>
        <taxon>Peredibacter</taxon>
    </lineage>
</organism>
<gene>
    <name evidence="1" type="ORF">SOO65_06650</name>
</gene>
<name>A0AAX4HTW4_9BACT</name>
<dbReference type="InterPro" id="IPR012292">
    <property type="entry name" value="Globin/Proto"/>
</dbReference>
<proteinExistence type="predicted"/>
<evidence type="ECO:0000313" key="1">
    <source>
        <dbReference type="EMBL" id="WPU66421.1"/>
    </source>
</evidence>
<dbReference type="KEGG" id="psti:SOO65_06650"/>
<evidence type="ECO:0008006" key="3">
    <source>
        <dbReference type="Google" id="ProtNLM"/>
    </source>
</evidence>
<dbReference type="GO" id="GO:0019825">
    <property type="term" value="F:oxygen binding"/>
    <property type="evidence" value="ECO:0007669"/>
    <property type="project" value="InterPro"/>
</dbReference>
<dbReference type="SUPFAM" id="SSF46458">
    <property type="entry name" value="Globin-like"/>
    <property type="match status" value="1"/>
</dbReference>
<protein>
    <recommendedName>
        <fullName evidence="3">Globin</fullName>
    </recommendedName>
</protein>
<dbReference type="InterPro" id="IPR009050">
    <property type="entry name" value="Globin-like_sf"/>
</dbReference>
<dbReference type="Gene3D" id="1.10.490.10">
    <property type="entry name" value="Globins"/>
    <property type="match status" value="1"/>
</dbReference>
<dbReference type="GO" id="GO:0020037">
    <property type="term" value="F:heme binding"/>
    <property type="evidence" value="ECO:0007669"/>
    <property type="project" value="InterPro"/>
</dbReference>
<dbReference type="EMBL" id="CP139487">
    <property type="protein sequence ID" value="WPU66421.1"/>
    <property type="molecule type" value="Genomic_DNA"/>
</dbReference>
<evidence type="ECO:0000313" key="2">
    <source>
        <dbReference type="Proteomes" id="UP001324634"/>
    </source>
</evidence>
<keyword evidence="2" id="KW-1185">Reference proteome</keyword>